<dbReference type="STRING" id="343013.SAMN04489707_101940"/>
<feature type="transmembrane region" description="Helical" evidence="8">
    <location>
        <begin position="134"/>
        <end position="155"/>
    </location>
</feature>
<dbReference type="InterPro" id="IPR017850">
    <property type="entry name" value="Alkaline_phosphatase_core_sf"/>
</dbReference>
<evidence type="ECO:0000256" key="4">
    <source>
        <dbReference type="ARBA" id="ARBA00022679"/>
    </source>
</evidence>
<dbReference type="SUPFAM" id="SSF53649">
    <property type="entry name" value="Alkaline phosphatase-like"/>
    <property type="match status" value="1"/>
</dbReference>
<feature type="transmembrane region" description="Helical" evidence="8">
    <location>
        <begin position="92"/>
        <end position="114"/>
    </location>
</feature>
<protein>
    <submittedName>
        <fullName evidence="11">Lipid A ethanolaminephosphotransferase</fullName>
    </submittedName>
</protein>
<dbReference type="AlphaFoldDB" id="A0A1I7IU74"/>
<feature type="domain" description="Phosphoethanolamine transferase N-terminal" evidence="10">
    <location>
        <begin position="75"/>
        <end position="219"/>
    </location>
</feature>
<dbReference type="Pfam" id="PF00884">
    <property type="entry name" value="Sulfatase"/>
    <property type="match status" value="1"/>
</dbReference>
<evidence type="ECO:0000313" key="11">
    <source>
        <dbReference type="EMBL" id="SFU76486.1"/>
    </source>
</evidence>
<dbReference type="Gene3D" id="3.40.720.10">
    <property type="entry name" value="Alkaline Phosphatase, subunit A"/>
    <property type="match status" value="1"/>
</dbReference>
<keyword evidence="12" id="KW-1185">Reference proteome</keyword>
<dbReference type="OrthoDB" id="9786870at2"/>
<reference evidence="11 12" key="1">
    <citation type="submission" date="2016-10" db="EMBL/GenBank/DDBJ databases">
        <authorList>
            <person name="de Groot N.N."/>
        </authorList>
    </citation>
    <scope>NUCLEOTIDE SEQUENCE [LARGE SCALE GENOMIC DNA]</scope>
    <source>
        <strain evidence="11 12">R-24608</strain>
    </source>
</reference>
<keyword evidence="2" id="KW-1003">Cell membrane</keyword>
<dbReference type="InterPro" id="IPR012549">
    <property type="entry name" value="EptA-like_N"/>
</dbReference>
<dbReference type="InterPro" id="IPR000917">
    <property type="entry name" value="Sulfatase_N"/>
</dbReference>
<evidence type="ECO:0000256" key="2">
    <source>
        <dbReference type="ARBA" id="ARBA00022475"/>
    </source>
</evidence>
<evidence type="ECO:0000256" key="8">
    <source>
        <dbReference type="SAM" id="Phobius"/>
    </source>
</evidence>
<dbReference type="CDD" id="cd16017">
    <property type="entry name" value="LptA"/>
    <property type="match status" value="1"/>
</dbReference>
<keyword evidence="3" id="KW-0997">Cell inner membrane</keyword>
<dbReference type="GO" id="GO:0009244">
    <property type="term" value="P:lipopolysaccharide core region biosynthetic process"/>
    <property type="evidence" value="ECO:0007669"/>
    <property type="project" value="TreeGrafter"/>
</dbReference>
<feature type="transmembrane region" description="Helical" evidence="8">
    <location>
        <begin position="61"/>
        <end position="85"/>
    </location>
</feature>
<dbReference type="GO" id="GO:0005886">
    <property type="term" value="C:plasma membrane"/>
    <property type="evidence" value="ECO:0007669"/>
    <property type="project" value="UniProtKB-SubCell"/>
</dbReference>
<accession>A0A1I7IU74</accession>
<keyword evidence="6 8" id="KW-1133">Transmembrane helix</keyword>
<dbReference type="InterPro" id="IPR040423">
    <property type="entry name" value="PEA_transferase"/>
</dbReference>
<feature type="transmembrane region" description="Helical" evidence="8">
    <location>
        <begin position="167"/>
        <end position="189"/>
    </location>
</feature>
<dbReference type="Proteomes" id="UP000183656">
    <property type="component" value="Unassembled WGS sequence"/>
</dbReference>
<evidence type="ECO:0000313" key="12">
    <source>
        <dbReference type="Proteomes" id="UP000183656"/>
    </source>
</evidence>
<evidence type="ECO:0000256" key="5">
    <source>
        <dbReference type="ARBA" id="ARBA00022692"/>
    </source>
</evidence>
<dbReference type="NCBIfam" id="NF028537">
    <property type="entry name" value="P_eth_NH2_trans"/>
    <property type="match status" value="1"/>
</dbReference>
<dbReference type="PANTHER" id="PTHR30443:SF0">
    <property type="entry name" value="PHOSPHOETHANOLAMINE TRANSFERASE EPTA"/>
    <property type="match status" value="1"/>
</dbReference>
<evidence type="ECO:0000259" key="9">
    <source>
        <dbReference type="Pfam" id="PF00884"/>
    </source>
</evidence>
<dbReference type="RefSeq" id="WP_054256228.1">
    <property type="nucleotide sequence ID" value="NZ_CYIG01000015.1"/>
</dbReference>
<evidence type="ECO:0000256" key="1">
    <source>
        <dbReference type="ARBA" id="ARBA00004429"/>
    </source>
</evidence>
<feature type="domain" description="Sulfatase N-terminal" evidence="9">
    <location>
        <begin position="250"/>
        <end position="546"/>
    </location>
</feature>
<dbReference type="EMBL" id="FPBX01000019">
    <property type="protein sequence ID" value="SFU76486.1"/>
    <property type="molecule type" value="Genomic_DNA"/>
</dbReference>
<evidence type="ECO:0000259" key="10">
    <source>
        <dbReference type="Pfam" id="PF08019"/>
    </source>
</evidence>
<evidence type="ECO:0000256" key="3">
    <source>
        <dbReference type="ARBA" id="ARBA00022519"/>
    </source>
</evidence>
<dbReference type="GO" id="GO:0016776">
    <property type="term" value="F:phosphotransferase activity, phosphate group as acceptor"/>
    <property type="evidence" value="ECO:0007669"/>
    <property type="project" value="TreeGrafter"/>
</dbReference>
<keyword evidence="4 11" id="KW-0808">Transferase</keyword>
<evidence type="ECO:0000256" key="7">
    <source>
        <dbReference type="ARBA" id="ARBA00023136"/>
    </source>
</evidence>
<comment type="subcellular location">
    <subcellularLocation>
        <location evidence="1">Cell inner membrane</location>
        <topology evidence="1">Multi-pass membrane protein</topology>
    </subcellularLocation>
</comment>
<proteinExistence type="predicted"/>
<sequence length="562" mass="61195">MSAFLQRLRRARAASSPLPPASSASHPATLVVLVSLWLASVCNLPLWRAVAALPGTEGLRGWGFALAFMVLVAAGNAAVIGLLAWGRALKPVLGVMLLAGAAGVYFMWSYGIVIDTTMLVNVLQTDPREAVDLLNWRMAAALLLLAAPPLVWLLRRPVRRLGWWRQLWHGVLLILAAVLVGVGSLLLVFQDFAATMRNHTQLRYLINPLNSLYAVADLTTRPLRMDTRTLAPLGRDAQLGTSYATQAQPPLLVLVVGETARAANFTLNGYERPTTPLLSARQDLANAPDAWACGTSTAASLPCMFSHLGRAEFGKRKTDAEGLLDVLQHAGLGVVWIDNQSGCKGVCDRVTEIGTARLADAQLCPGGDCQDTIMLRDLDAHIAALPPERRARGVVVVLHQMGSHGPAYAKRSLPAHKRFTPECQTNALQQCSREQVVNAYDNSIVATDFFLNATIEWLQARAHQAQTALLYVSDHGESLGENNLYLHGLPYAIAPDVQKHVPWIAWLSPALQARSGVTTACLQREWAHQRLSHDNYFHSVLGLLDVHTSVYQDSLDAFAPCR</sequence>
<organism evidence="11 12">
    <name type="scientific">Paenacidovorax caeni</name>
    <dbReference type="NCBI Taxonomy" id="343013"/>
    <lineage>
        <taxon>Bacteria</taxon>
        <taxon>Pseudomonadati</taxon>
        <taxon>Pseudomonadota</taxon>
        <taxon>Betaproteobacteria</taxon>
        <taxon>Burkholderiales</taxon>
        <taxon>Comamonadaceae</taxon>
        <taxon>Paenacidovorax</taxon>
    </lineage>
</organism>
<dbReference type="InterPro" id="IPR058130">
    <property type="entry name" value="PEA_transf_C"/>
</dbReference>
<keyword evidence="5 8" id="KW-0812">Transmembrane</keyword>
<name>A0A1I7IU74_9BURK</name>
<evidence type="ECO:0000256" key="6">
    <source>
        <dbReference type="ARBA" id="ARBA00022989"/>
    </source>
</evidence>
<gene>
    <name evidence="11" type="ORF">SAMN04489707_101940</name>
</gene>
<dbReference type="PANTHER" id="PTHR30443">
    <property type="entry name" value="INNER MEMBRANE PROTEIN"/>
    <property type="match status" value="1"/>
</dbReference>
<dbReference type="Pfam" id="PF08019">
    <property type="entry name" value="EptA_B_N"/>
    <property type="match status" value="1"/>
</dbReference>
<keyword evidence="7 8" id="KW-0472">Membrane</keyword>